<dbReference type="OrthoDB" id="3255824at2759"/>
<feature type="region of interest" description="Disordered" evidence="1">
    <location>
        <begin position="367"/>
        <end position="496"/>
    </location>
</feature>
<comment type="caution">
    <text evidence="2">The sequence shown here is derived from an EMBL/GenBank/DDBJ whole genome shotgun (WGS) entry which is preliminary data.</text>
</comment>
<gene>
    <name evidence="2" type="ORF">PCANC_11489</name>
</gene>
<dbReference type="EMBL" id="PGCJ01000165">
    <property type="protein sequence ID" value="PLW41782.1"/>
    <property type="molecule type" value="Genomic_DNA"/>
</dbReference>
<feature type="compositionally biased region" description="Polar residues" evidence="1">
    <location>
        <begin position="455"/>
        <end position="466"/>
    </location>
</feature>
<dbReference type="InterPro" id="IPR052055">
    <property type="entry name" value="Hepadnavirus_pol/RT"/>
</dbReference>
<feature type="compositionally biased region" description="Basic and acidic residues" evidence="1">
    <location>
        <begin position="174"/>
        <end position="194"/>
    </location>
</feature>
<dbReference type="Proteomes" id="UP000235388">
    <property type="component" value="Unassembled WGS sequence"/>
</dbReference>
<evidence type="ECO:0000256" key="1">
    <source>
        <dbReference type="SAM" id="MobiDB-lite"/>
    </source>
</evidence>
<dbReference type="AlphaFoldDB" id="A0A2N5UVJ1"/>
<sequence>MEVRATAPLGVEEARAGKVPAPPHLPNAASPKAPNPMADLHKRKTRLSEVANIKENPAGKRFGITEELEEEDSEGNNSDTLGRNMKTSDEPPAAPAKSSIQRAIKADTRGDRRGAKMYFKMHKSMEGQPTRKPNPPAPKGGNPKRPRSPSPQHSSNTDQGTEEDDEEGEPNSSSKEEDKDKGEGDSGKSSDKETTVSGINFISGLIPTHDDMGFTLYFDKNCRELKGPIPLTIFNKTWRNAAIMHHTEKRSKLDNLSINRNCYTGYPYPSKWTQSFSKWTVNHCKFHRTMKQVYKYKKLARWILKHKRNANMIHTEEGFIVALRYNIQIRTNTFAHWKKVRHSCYATAKRFNKLDFEDINPYAEGEVREDWDPTMGTKQAKKKVGNTAPKKATPAAEQATCSNPKPAAIKQPKTSGYKGSTFDPNYLNRPSESASREKSRVPGPGPTPNEPRGSPSETAASQQGTEWETRATAGSPRPQMPAEPKTRERNGAWPTGISCEMNIPEWEAALWKNDLLPEFQDVLDGLREGFDQGIPPHEINGPLFYTPPNHNSAMDTKDKIEKRFKEEIAAKQMYGPFTHKQTVNAIDTRIAFGGVAGCGSFGRPADAWKHVMLKEFDLEKIFQWVDDNMFVKRPDAATKMPDIF</sequence>
<evidence type="ECO:0000313" key="3">
    <source>
        <dbReference type="Proteomes" id="UP000235388"/>
    </source>
</evidence>
<dbReference type="PANTHER" id="PTHR33050">
    <property type="entry name" value="REVERSE TRANSCRIPTASE DOMAIN-CONTAINING PROTEIN"/>
    <property type="match status" value="1"/>
</dbReference>
<keyword evidence="3" id="KW-1185">Reference proteome</keyword>
<feature type="region of interest" description="Disordered" evidence="1">
    <location>
        <begin position="1"/>
        <end position="38"/>
    </location>
</feature>
<feature type="compositionally biased region" description="Acidic residues" evidence="1">
    <location>
        <begin position="160"/>
        <end position="169"/>
    </location>
</feature>
<organism evidence="2 3">
    <name type="scientific">Puccinia coronata f. sp. avenae</name>
    <dbReference type="NCBI Taxonomy" id="200324"/>
    <lineage>
        <taxon>Eukaryota</taxon>
        <taxon>Fungi</taxon>
        <taxon>Dikarya</taxon>
        <taxon>Basidiomycota</taxon>
        <taxon>Pucciniomycotina</taxon>
        <taxon>Pucciniomycetes</taxon>
        <taxon>Pucciniales</taxon>
        <taxon>Pucciniaceae</taxon>
        <taxon>Puccinia</taxon>
    </lineage>
</organism>
<protein>
    <submittedName>
        <fullName evidence="2">Uncharacterized protein</fullName>
    </submittedName>
</protein>
<reference evidence="2 3" key="1">
    <citation type="submission" date="2017-11" db="EMBL/GenBank/DDBJ databases">
        <title>De novo assembly and phasing of dikaryotic genomes from two isolates of Puccinia coronata f. sp. avenae, the causal agent of oat crown rust.</title>
        <authorList>
            <person name="Miller M.E."/>
            <person name="Zhang Y."/>
            <person name="Omidvar V."/>
            <person name="Sperschneider J."/>
            <person name="Schwessinger B."/>
            <person name="Raley C."/>
            <person name="Palmer J.M."/>
            <person name="Garnica D."/>
            <person name="Upadhyaya N."/>
            <person name="Rathjen J."/>
            <person name="Taylor J.M."/>
            <person name="Park R.F."/>
            <person name="Dodds P.N."/>
            <person name="Hirsch C.D."/>
            <person name="Kianian S.F."/>
            <person name="Figueroa M."/>
        </authorList>
    </citation>
    <scope>NUCLEOTIDE SEQUENCE [LARGE SCALE GENOMIC DNA]</scope>
    <source>
        <strain evidence="2">12NC29</strain>
    </source>
</reference>
<accession>A0A2N5UVJ1</accession>
<name>A0A2N5UVJ1_9BASI</name>
<dbReference type="PANTHER" id="PTHR33050:SF7">
    <property type="entry name" value="RIBONUCLEASE H"/>
    <property type="match status" value="1"/>
</dbReference>
<evidence type="ECO:0000313" key="2">
    <source>
        <dbReference type="EMBL" id="PLW41782.1"/>
    </source>
</evidence>
<feature type="region of interest" description="Disordered" evidence="1">
    <location>
        <begin position="52"/>
        <end position="195"/>
    </location>
</feature>
<proteinExistence type="predicted"/>
<feature type="compositionally biased region" description="Basic and acidic residues" evidence="1">
    <location>
        <begin position="104"/>
        <end position="114"/>
    </location>
</feature>